<name>A0A7S3KWF9_9STRA</name>
<dbReference type="EMBL" id="HBIM01001094">
    <property type="protein sequence ID" value="CAE0402677.1"/>
    <property type="molecule type" value="Transcribed_RNA"/>
</dbReference>
<protein>
    <submittedName>
        <fullName evidence="2">Uncharacterized protein</fullName>
    </submittedName>
</protein>
<evidence type="ECO:0000256" key="1">
    <source>
        <dbReference type="SAM" id="MobiDB-lite"/>
    </source>
</evidence>
<sequence>MLVGLFASVKLVVENEETPDGLGTTKLVTLAINLSDRASSFLTKFTNKHGAIEEYSTNYTLVVLGYGKSSSRIGRHEEGRKRPATLGFHQPRTKMRERDGSR</sequence>
<proteinExistence type="predicted"/>
<organism evidence="2">
    <name type="scientific">Amphora coffeiformis</name>
    <dbReference type="NCBI Taxonomy" id="265554"/>
    <lineage>
        <taxon>Eukaryota</taxon>
        <taxon>Sar</taxon>
        <taxon>Stramenopiles</taxon>
        <taxon>Ochrophyta</taxon>
        <taxon>Bacillariophyta</taxon>
        <taxon>Bacillariophyceae</taxon>
        <taxon>Bacillariophycidae</taxon>
        <taxon>Thalassiophysales</taxon>
        <taxon>Catenulaceae</taxon>
        <taxon>Amphora</taxon>
    </lineage>
</organism>
<reference evidence="2" key="1">
    <citation type="submission" date="2021-01" db="EMBL/GenBank/DDBJ databases">
        <authorList>
            <person name="Corre E."/>
            <person name="Pelletier E."/>
            <person name="Niang G."/>
            <person name="Scheremetjew M."/>
            <person name="Finn R."/>
            <person name="Kale V."/>
            <person name="Holt S."/>
            <person name="Cochrane G."/>
            <person name="Meng A."/>
            <person name="Brown T."/>
            <person name="Cohen L."/>
        </authorList>
    </citation>
    <scope>NUCLEOTIDE SEQUENCE</scope>
    <source>
        <strain evidence="2">CCMP127</strain>
    </source>
</reference>
<feature type="region of interest" description="Disordered" evidence="1">
    <location>
        <begin position="72"/>
        <end position="102"/>
    </location>
</feature>
<evidence type="ECO:0000313" key="2">
    <source>
        <dbReference type="EMBL" id="CAE0402677.1"/>
    </source>
</evidence>
<gene>
    <name evidence="2" type="ORF">ACOF00016_LOCUS948</name>
</gene>
<dbReference type="AlphaFoldDB" id="A0A7S3KWF9"/>
<accession>A0A7S3KWF9</accession>